<evidence type="ECO:0000259" key="7">
    <source>
        <dbReference type="PROSITE" id="PS50217"/>
    </source>
</evidence>
<dbReference type="STRING" id="121845.A0A1S3CYF1"/>
<feature type="compositionally biased region" description="Polar residues" evidence="6">
    <location>
        <begin position="214"/>
        <end position="223"/>
    </location>
</feature>
<accession>A0A1S3CYF1</accession>
<dbReference type="FunFam" id="1.20.5.170:FF:000025">
    <property type="entry name" value="nuclear factor interleukin-3-regulated protein-like"/>
    <property type="match status" value="1"/>
</dbReference>
<evidence type="ECO:0000256" key="4">
    <source>
        <dbReference type="ARBA" id="ARBA00023163"/>
    </source>
</evidence>
<dbReference type="RefSeq" id="XP_008470339.1">
    <property type="nucleotide sequence ID" value="XM_008472117.3"/>
</dbReference>
<evidence type="ECO:0000256" key="2">
    <source>
        <dbReference type="ARBA" id="ARBA00023015"/>
    </source>
</evidence>
<reference evidence="9" key="1">
    <citation type="submission" date="2023-09" db="UniProtKB">
        <authorList>
            <consortium name="RefSeq"/>
        </authorList>
    </citation>
    <scope>IDENTIFICATION</scope>
</reference>
<evidence type="ECO:0000313" key="8">
    <source>
        <dbReference type="Proteomes" id="UP000079169"/>
    </source>
</evidence>
<dbReference type="SUPFAM" id="SSF57959">
    <property type="entry name" value="Leucine zipper domain"/>
    <property type="match status" value="1"/>
</dbReference>
<gene>
    <name evidence="9 10" type="primary">LOC103507619</name>
</gene>
<dbReference type="AlphaFoldDB" id="A0A1S3CYF1"/>
<evidence type="ECO:0000256" key="3">
    <source>
        <dbReference type="ARBA" id="ARBA00023125"/>
    </source>
</evidence>
<dbReference type="PROSITE" id="PS00036">
    <property type="entry name" value="BZIP_BASIC"/>
    <property type="match status" value="1"/>
</dbReference>
<feature type="region of interest" description="Disordered" evidence="6">
    <location>
        <begin position="324"/>
        <end position="399"/>
    </location>
</feature>
<keyword evidence="2" id="KW-0805">Transcription regulation</keyword>
<dbReference type="GO" id="GO:0005634">
    <property type="term" value="C:nucleus"/>
    <property type="evidence" value="ECO:0007669"/>
    <property type="project" value="UniProtKB-ARBA"/>
</dbReference>
<dbReference type="InterPro" id="IPR046347">
    <property type="entry name" value="bZIP_sf"/>
</dbReference>
<keyword evidence="4" id="KW-0804">Transcription</keyword>
<dbReference type="RefSeq" id="XP_026678252.1">
    <property type="nucleotide sequence ID" value="XM_026822451.1"/>
</dbReference>
<dbReference type="CDD" id="cd14694">
    <property type="entry name" value="bZIP_NFIL3"/>
    <property type="match status" value="1"/>
</dbReference>
<feature type="compositionally biased region" description="Polar residues" evidence="6">
    <location>
        <begin position="31"/>
        <end position="50"/>
    </location>
</feature>
<evidence type="ECO:0000256" key="1">
    <source>
        <dbReference type="ARBA" id="ARBA00006079"/>
    </source>
</evidence>
<dbReference type="PANTHER" id="PTHR15284:SF0">
    <property type="entry name" value="GH23983P"/>
    <property type="match status" value="1"/>
</dbReference>
<dbReference type="PaxDb" id="121845-A0A1S3CYF1"/>
<evidence type="ECO:0000256" key="6">
    <source>
        <dbReference type="SAM" id="MobiDB-lite"/>
    </source>
</evidence>
<dbReference type="Proteomes" id="UP000079169">
    <property type="component" value="Unplaced"/>
</dbReference>
<dbReference type="KEGG" id="dci:103507619"/>
<keyword evidence="5" id="KW-0539">Nucleus</keyword>
<feature type="region of interest" description="Disordered" evidence="6">
    <location>
        <begin position="27"/>
        <end position="61"/>
    </location>
</feature>
<sequence>MVAEYINEKNKQVHRIPLGNMPESHKINAINHGSSNGQSHASQFCSNENSMAGPISPTGSTESVSYMENYLPGFDLAGHLQRKEIFSQRKQREFIPDNKKDESYWDRRKRNNEAAKRSREKRRFNDMILEQRVVELSNENHILKAQLAAIKDKFGINGESMVNVDQVMASLPSTEQGLTIPKRSKLSPGAPPTSSMMYSPNVSPIPPPVLYSNSSHEIYSQNNGHHHDNELPPYNNSSDNYNAFPFSPVLPPINPPVFESSSNIVLNLSRNRGKVKSRHKSVSSNSPRDSDNEESVHVPLIFSVNSSSNNSGLPHKLRHKIHLNEKDIPTSTSVPVQSIKQEPESRATPPWDTEGSSDERDSGISIGQDWGVIRQNVTHQPSSPPSAAAPIETPHDSRLQSEVARLVSEVENLKNFLTLKPSPSATPPTKSNIPVK</sequence>
<dbReference type="InterPro" id="IPR047229">
    <property type="entry name" value="NFIL3-like"/>
</dbReference>
<name>A0A1S3CYF1_DIACI</name>
<proteinExistence type="inferred from homology"/>
<dbReference type="InterPro" id="IPR047106">
    <property type="entry name" value="NFIL3-like_bZIP"/>
</dbReference>
<dbReference type="InterPro" id="IPR004827">
    <property type="entry name" value="bZIP"/>
</dbReference>
<dbReference type="PROSITE" id="PS50217">
    <property type="entry name" value="BZIP"/>
    <property type="match status" value="1"/>
</dbReference>
<dbReference type="SMART" id="SM00338">
    <property type="entry name" value="BRLZ"/>
    <property type="match status" value="1"/>
</dbReference>
<comment type="similarity">
    <text evidence="1">Belongs to the bZIP family. NFIL3 subfamily.</text>
</comment>
<protein>
    <submittedName>
        <fullName evidence="9 10">Nuclear factor interleukin-3-regulated protein</fullName>
    </submittedName>
</protein>
<feature type="region of interest" description="Disordered" evidence="6">
    <location>
        <begin position="214"/>
        <end position="236"/>
    </location>
</feature>
<keyword evidence="8" id="KW-1185">Reference proteome</keyword>
<feature type="compositionally biased region" description="Basic residues" evidence="6">
    <location>
        <begin position="272"/>
        <end position="281"/>
    </location>
</feature>
<feature type="region of interest" description="Disordered" evidence="6">
    <location>
        <begin position="272"/>
        <end position="294"/>
    </location>
</feature>
<evidence type="ECO:0000313" key="9">
    <source>
        <dbReference type="RefSeq" id="XP_008470339.1"/>
    </source>
</evidence>
<dbReference type="Gene3D" id="1.20.5.170">
    <property type="match status" value="1"/>
</dbReference>
<dbReference type="OMA" id="FFGQRKQ"/>
<dbReference type="OrthoDB" id="6151507at2759"/>
<keyword evidence="3" id="KW-0238">DNA-binding</keyword>
<feature type="compositionally biased region" description="Polar residues" evidence="6">
    <location>
        <begin position="329"/>
        <end position="340"/>
    </location>
</feature>
<dbReference type="PANTHER" id="PTHR15284">
    <property type="entry name" value="NUCLEAR FACTOR INTERLEUKIN-3-REGULATED PROTEIN"/>
    <property type="match status" value="1"/>
</dbReference>
<evidence type="ECO:0000256" key="5">
    <source>
        <dbReference type="ARBA" id="ARBA00023242"/>
    </source>
</evidence>
<dbReference type="GO" id="GO:0007623">
    <property type="term" value="P:circadian rhythm"/>
    <property type="evidence" value="ECO:0007669"/>
    <property type="project" value="TreeGrafter"/>
</dbReference>
<dbReference type="Pfam" id="PF07716">
    <property type="entry name" value="bZIP_2"/>
    <property type="match status" value="1"/>
</dbReference>
<dbReference type="GO" id="GO:0003700">
    <property type="term" value="F:DNA-binding transcription factor activity"/>
    <property type="evidence" value="ECO:0007669"/>
    <property type="project" value="InterPro"/>
</dbReference>
<organism evidence="9">
    <name type="scientific">Diaphorina citri</name>
    <name type="common">Asian citrus psyllid</name>
    <dbReference type="NCBI Taxonomy" id="121845"/>
    <lineage>
        <taxon>Eukaryota</taxon>
        <taxon>Metazoa</taxon>
        <taxon>Ecdysozoa</taxon>
        <taxon>Arthropoda</taxon>
        <taxon>Hexapoda</taxon>
        <taxon>Insecta</taxon>
        <taxon>Pterygota</taxon>
        <taxon>Neoptera</taxon>
        <taxon>Paraneoptera</taxon>
        <taxon>Hemiptera</taxon>
        <taxon>Sternorrhyncha</taxon>
        <taxon>Psylloidea</taxon>
        <taxon>Psyllidae</taxon>
        <taxon>Diaphorininae</taxon>
        <taxon>Diaphorina</taxon>
    </lineage>
</organism>
<evidence type="ECO:0000313" key="10">
    <source>
        <dbReference type="RefSeq" id="XP_026678252.1"/>
    </source>
</evidence>
<dbReference type="GO" id="GO:0003677">
    <property type="term" value="F:DNA binding"/>
    <property type="evidence" value="ECO:0007669"/>
    <property type="project" value="UniProtKB-KW"/>
</dbReference>
<dbReference type="GeneID" id="103507619"/>
<feature type="domain" description="BZIP" evidence="7">
    <location>
        <begin position="101"/>
        <end position="153"/>
    </location>
</feature>